<dbReference type="AlphaFoldDB" id="A0AAD3CF23"/>
<feature type="compositionally biased region" description="Basic and acidic residues" evidence="1">
    <location>
        <begin position="207"/>
        <end position="224"/>
    </location>
</feature>
<name>A0AAD3CF23_9STRA</name>
<accession>A0AAD3CF23</accession>
<sequence>MWIARLTFPMNNQVSGAHRFKYFSNAFALPHSPPSSIFCIENEKGKEQDQELNSCPQSKFRTTAVQTKLKLVDPSIKKCKKKQKANPKEPLGGNHVRKERKIPPVSEFRSIEEYKAFLIQSQMEDIKCREEEINKDIEHRLQEKKKELEERYSKQVVKTFEKIETRVVQKQKQKCEEQITQNNSTDDMKGQAKVKSCGTLFPSRRYPTRERRETSKRKIDEHKNSLEYIESIM</sequence>
<dbReference type="EMBL" id="BLLK01000020">
    <property type="protein sequence ID" value="GFH44663.1"/>
    <property type="molecule type" value="Genomic_DNA"/>
</dbReference>
<proteinExistence type="predicted"/>
<feature type="region of interest" description="Disordered" evidence="1">
    <location>
        <begin position="176"/>
        <end position="224"/>
    </location>
</feature>
<organism evidence="2 3">
    <name type="scientific">Chaetoceros tenuissimus</name>
    <dbReference type="NCBI Taxonomy" id="426638"/>
    <lineage>
        <taxon>Eukaryota</taxon>
        <taxon>Sar</taxon>
        <taxon>Stramenopiles</taxon>
        <taxon>Ochrophyta</taxon>
        <taxon>Bacillariophyta</taxon>
        <taxon>Coscinodiscophyceae</taxon>
        <taxon>Chaetocerotophycidae</taxon>
        <taxon>Chaetocerotales</taxon>
        <taxon>Chaetocerotaceae</taxon>
        <taxon>Chaetoceros</taxon>
    </lineage>
</organism>
<keyword evidence="3" id="KW-1185">Reference proteome</keyword>
<comment type="caution">
    <text evidence="2">The sequence shown here is derived from an EMBL/GenBank/DDBJ whole genome shotgun (WGS) entry which is preliminary data.</text>
</comment>
<evidence type="ECO:0000256" key="1">
    <source>
        <dbReference type="SAM" id="MobiDB-lite"/>
    </source>
</evidence>
<reference evidence="2 3" key="1">
    <citation type="journal article" date="2021" name="Sci. Rep.">
        <title>The genome of the diatom Chaetoceros tenuissimus carries an ancient integrated fragment of an extant virus.</title>
        <authorList>
            <person name="Hongo Y."/>
            <person name="Kimura K."/>
            <person name="Takaki Y."/>
            <person name="Yoshida Y."/>
            <person name="Baba S."/>
            <person name="Kobayashi G."/>
            <person name="Nagasaki K."/>
            <person name="Hano T."/>
            <person name="Tomaru Y."/>
        </authorList>
    </citation>
    <scope>NUCLEOTIDE SEQUENCE [LARGE SCALE GENOMIC DNA]</scope>
    <source>
        <strain evidence="2 3">NIES-3715</strain>
    </source>
</reference>
<protein>
    <submittedName>
        <fullName evidence="2">Uncharacterized protein</fullName>
    </submittedName>
</protein>
<evidence type="ECO:0000313" key="2">
    <source>
        <dbReference type="EMBL" id="GFH44663.1"/>
    </source>
</evidence>
<evidence type="ECO:0000313" key="3">
    <source>
        <dbReference type="Proteomes" id="UP001054902"/>
    </source>
</evidence>
<dbReference type="Proteomes" id="UP001054902">
    <property type="component" value="Unassembled WGS sequence"/>
</dbReference>
<gene>
    <name evidence="2" type="ORF">CTEN210_01137</name>
</gene>